<evidence type="ECO:0000256" key="3">
    <source>
        <dbReference type="ARBA" id="ARBA00006883"/>
    </source>
</evidence>
<dbReference type="FunFam" id="3.40.50.300:FF:000174">
    <property type="entry name" value="HPr kinase/phosphorylase"/>
    <property type="match status" value="1"/>
</dbReference>
<evidence type="ECO:0000259" key="15">
    <source>
        <dbReference type="Pfam" id="PF07475"/>
    </source>
</evidence>
<reference evidence="17" key="1">
    <citation type="submission" date="2017-09" db="EMBL/GenBank/DDBJ databases">
        <title>Depth-based differentiation of microbial function through sediment-hosted aquifers and enrichment of novel symbionts in the deep terrestrial subsurface.</title>
        <authorList>
            <person name="Probst A.J."/>
            <person name="Ladd B."/>
            <person name="Jarett J.K."/>
            <person name="Geller-Mcgrath D.E."/>
            <person name="Sieber C.M.K."/>
            <person name="Emerson J.B."/>
            <person name="Anantharaman K."/>
            <person name="Thomas B.C."/>
            <person name="Malmstrom R."/>
            <person name="Stieglmeier M."/>
            <person name="Klingl A."/>
            <person name="Woyke T."/>
            <person name="Ryan C.M."/>
            <person name="Banfield J.F."/>
        </authorList>
    </citation>
    <scope>NUCLEOTIDE SEQUENCE [LARGE SCALE GENOMIC DNA]</scope>
</reference>
<keyword evidence="4 13" id="KW-0723">Serine/threonine-protein kinase</keyword>
<dbReference type="Proteomes" id="UP000229307">
    <property type="component" value="Unassembled WGS sequence"/>
</dbReference>
<protein>
    <recommendedName>
        <fullName evidence="13">HPr kinase/phosphorylase</fullName>
        <shortName evidence="13">HPrK/P</shortName>
        <ecNumber evidence="13">2.7.11.-</ecNumber>
        <ecNumber evidence="13">2.7.4.-</ecNumber>
    </recommendedName>
    <alternativeName>
        <fullName evidence="13">HPr(Ser) kinase/phosphorylase</fullName>
    </alternativeName>
</protein>
<feature type="domain" description="HPr(Ser) kinase/phosphorylase N-terminal" evidence="14">
    <location>
        <begin position="5"/>
        <end position="129"/>
    </location>
</feature>
<evidence type="ECO:0000256" key="4">
    <source>
        <dbReference type="ARBA" id="ARBA00022527"/>
    </source>
</evidence>
<name>A0A2M7S4K9_9BACT</name>
<feature type="region of interest" description="Important for the catalytic mechanism of both phosphorylation and dephosphorylation" evidence="13">
    <location>
        <begin position="205"/>
        <end position="214"/>
    </location>
</feature>
<dbReference type="InterPro" id="IPR027417">
    <property type="entry name" value="P-loop_NTPase"/>
</dbReference>
<comment type="caution">
    <text evidence="16">The sequence shown here is derived from an EMBL/GenBank/DDBJ whole genome shotgun (WGS) entry which is preliminary data.</text>
</comment>
<comment type="similarity">
    <text evidence="3 13">Belongs to the HPrK/P family.</text>
</comment>
<dbReference type="GO" id="GO:0000287">
    <property type="term" value="F:magnesium ion binding"/>
    <property type="evidence" value="ECO:0007669"/>
    <property type="project" value="UniProtKB-UniRule"/>
</dbReference>
<keyword evidence="6 13" id="KW-0479">Metal-binding</keyword>
<evidence type="ECO:0000256" key="9">
    <source>
        <dbReference type="ARBA" id="ARBA00022840"/>
    </source>
</evidence>
<dbReference type="GO" id="GO:0004674">
    <property type="term" value="F:protein serine/threonine kinase activity"/>
    <property type="evidence" value="ECO:0007669"/>
    <property type="project" value="UniProtKB-KW"/>
</dbReference>
<evidence type="ECO:0000313" key="16">
    <source>
        <dbReference type="EMBL" id="PIZ14506.1"/>
    </source>
</evidence>
<keyword evidence="9 13" id="KW-0067">ATP-binding</keyword>
<evidence type="ECO:0000259" key="14">
    <source>
        <dbReference type="Pfam" id="PF02603"/>
    </source>
</evidence>
<feature type="region of interest" description="Important for the catalytic mechanism of dephosphorylation" evidence="13">
    <location>
        <begin position="268"/>
        <end position="273"/>
    </location>
</feature>
<dbReference type="InterPro" id="IPR028979">
    <property type="entry name" value="Ser_kin/Pase_Hpr-like_N_sf"/>
</dbReference>
<comment type="subunit">
    <text evidence="13">Homohexamer.</text>
</comment>
<evidence type="ECO:0000256" key="6">
    <source>
        <dbReference type="ARBA" id="ARBA00022723"/>
    </source>
</evidence>
<comment type="catalytic activity">
    <reaction evidence="12 13">
        <text>[HPr protein]-O-phospho-L-serine + phosphate + H(+) = [HPr protein]-L-serine + diphosphate</text>
        <dbReference type="Rhea" id="RHEA:46604"/>
        <dbReference type="Rhea" id="RHEA-COMP:11602"/>
        <dbReference type="Rhea" id="RHEA-COMP:11603"/>
        <dbReference type="ChEBI" id="CHEBI:15378"/>
        <dbReference type="ChEBI" id="CHEBI:29999"/>
        <dbReference type="ChEBI" id="CHEBI:33019"/>
        <dbReference type="ChEBI" id="CHEBI:43474"/>
        <dbReference type="ChEBI" id="CHEBI:83421"/>
    </reaction>
</comment>
<feature type="binding site" evidence="13">
    <location>
        <position position="206"/>
    </location>
    <ligand>
        <name>Mg(2+)</name>
        <dbReference type="ChEBI" id="CHEBI:18420"/>
    </ligand>
</feature>
<comment type="domain">
    <text evidence="13">The Walker A ATP-binding motif also binds Pi and PPi.</text>
</comment>
<proteinExistence type="inferred from homology"/>
<dbReference type="SUPFAM" id="SSF53795">
    <property type="entry name" value="PEP carboxykinase-like"/>
    <property type="match status" value="1"/>
</dbReference>
<dbReference type="GO" id="GO:0000155">
    <property type="term" value="F:phosphorelay sensor kinase activity"/>
    <property type="evidence" value="ECO:0007669"/>
    <property type="project" value="InterPro"/>
</dbReference>
<comment type="miscellaneous">
    <text evidence="13">Both phosphorylation and phosphorolysis are carried out by the same active site and suggest a common mechanism for both reactions.</text>
</comment>
<organism evidence="16 17">
    <name type="scientific">Candidatus Desantisbacteria bacterium CG_4_10_14_0_8_um_filter_48_22</name>
    <dbReference type="NCBI Taxonomy" id="1974543"/>
    <lineage>
        <taxon>Bacteria</taxon>
        <taxon>Candidatus Desantisiibacteriota</taxon>
    </lineage>
</organism>
<evidence type="ECO:0000256" key="1">
    <source>
        <dbReference type="ARBA" id="ARBA00001120"/>
    </source>
</evidence>
<dbReference type="Gene3D" id="3.40.1390.20">
    <property type="entry name" value="HprK N-terminal domain-like"/>
    <property type="match status" value="1"/>
</dbReference>
<dbReference type="Pfam" id="PF07475">
    <property type="entry name" value="Hpr_kinase_C"/>
    <property type="match status" value="1"/>
</dbReference>
<keyword evidence="10 13" id="KW-0460">Magnesium</keyword>
<dbReference type="EC" id="2.7.4.-" evidence="13"/>
<feature type="active site" evidence="13">
    <location>
        <position position="247"/>
    </location>
</feature>
<feature type="binding site" evidence="13">
    <location>
        <position position="164"/>
    </location>
    <ligand>
        <name>Mg(2+)</name>
        <dbReference type="ChEBI" id="CHEBI:18420"/>
    </ligand>
</feature>
<comment type="catalytic activity">
    <reaction evidence="1 13">
        <text>[HPr protein]-L-serine + ATP = [HPr protein]-O-phospho-L-serine + ADP + H(+)</text>
        <dbReference type="Rhea" id="RHEA:46600"/>
        <dbReference type="Rhea" id="RHEA-COMP:11602"/>
        <dbReference type="Rhea" id="RHEA-COMP:11603"/>
        <dbReference type="ChEBI" id="CHEBI:15378"/>
        <dbReference type="ChEBI" id="CHEBI:29999"/>
        <dbReference type="ChEBI" id="CHEBI:30616"/>
        <dbReference type="ChEBI" id="CHEBI:83421"/>
        <dbReference type="ChEBI" id="CHEBI:456216"/>
    </reaction>
</comment>
<feature type="domain" description="HPr kinase/phosphorylase C-terminal" evidence="15">
    <location>
        <begin position="134"/>
        <end position="301"/>
    </location>
</feature>
<keyword evidence="8 13" id="KW-0418">Kinase</keyword>
<dbReference type="PANTHER" id="PTHR30305">
    <property type="entry name" value="PROTEIN YJDM-RELATED"/>
    <property type="match status" value="1"/>
</dbReference>
<feature type="active site" description="Proton acceptor; for phosphorylation activity. Proton donor; for dephosphorylation activity" evidence="13">
    <location>
        <position position="181"/>
    </location>
</feature>
<dbReference type="GO" id="GO:0006109">
    <property type="term" value="P:regulation of carbohydrate metabolic process"/>
    <property type="evidence" value="ECO:0007669"/>
    <property type="project" value="UniProtKB-UniRule"/>
</dbReference>
<comment type="cofactor">
    <cofactor evidence="2 13">
        <name>Mg(2+)</name>
        <dbReference type="ChEBI" id="CHEBI:18420"/>
    </cofactor>
</comment>
<dbReference type="AlphaFoldDB" id="A0A2M7S4K9"/>
<keyword evidence="7 13" id="KW-0547">Nucleotide-binding</keyword>
<dbReference type="InterPro" id="IPR011126">
    <property type="entry name" value="Hpr_kin/Pase_Hpr_N"/>
</dbReference>
<sequence length="313" mass="35194">MAQLTVRDIFESEKKNLRLRLVAGGKGLGSKVVFSEINRPGLAFSGYFQYFPSKRMQILGMTEFSYLRGLKPGTRRERLREFFSTNLPCIIMTKNLKPPPDILKFCEKYSTPLFSTDMETQEFISKLTFSLASELAPVYTCHGDLVEVYGVGVLIQGNSGMGKSETALELIERGHRLVADDVIKMKAEPGRTLSGSSNDMIGHHMEIRGLGIIDIKNLFGTRGIRDKKRIELVVFLEEWKKGKSYERLGLKDSKCSILGIQLPKLIIPVRPGRNLAIIIEVAAMNYRLKKMGVLSAFELNESLKRRALQSDNG</sequence>
<dbReference type="PANTHER" id="PTHR30305:SF1">
    <property type="entry name" value="HPR KINASE_PHOSPHORYLASE"/>
    <property type="match status" value="1"/>
</dbReference>
<dbReference type="EC" id="2.7.11.-" evidence="13"/>
<gene>
    <name evidence="13 16" type="primary">hprK</name>
    <name evidence="16" type="ORF">COY52_12390</name>
</gene>
<evidence type="ECO:0000256" key="12">
    <source>
        <dbReference type="ARBA" id="ARBA00047657"/>
    </source>
</evidence>
<evidence type="ECO:0000256" key="10">
    <source>
        <dbReference type="ARBA" id="ARBA00022842"/>
    </source>
</evidence>
<dbReference type="GO" id="GO:0005524">
    <property type="term" value="F:ATP binding"/>
    <property type="evidence" value="ECO:0007669"/>
    <property type="project" value="UniProtKB-UniRule"/>
</dbReference>
<dbReference type="NCBIfam" id="TIGR00679">
    <property type="entry name" value="hpr-ser"/>
    <property type="match status" value="1"/>
</dbReference>
<dbReference type="EMBL" id="PFMR01000342">
    <property type="protein sequence ID" value="PIZ14506.1"/>
    <property type="molecule type" value="Genomic_DNA"/>
</dbReference>
<dbReference type="Gene3D" id="3.40.50.300">
    <property type="entry name" value="P-loop containing nucleotide triphosphate hydrolases"/>
    <property type="match status" value="1"/>
</dbReference>
<evidence type="ECO:0000256" key="11">
    <source>
        <dbReference type="ARBA" id="ARBA00023268"/>
    </source>
</evidence>
<dbReference type="InterPro" id="IPR011104">
    <property type="entry name" value="Hpr_kin/Pase_C"/>
</dbReference>
<evidence type="ECO:0000256" key="5">
    <source>
        <dbReference type="ARBA" id="ARBA00022679"/>
    </source>
</evidence>
<evidence type="ECO:0000256" key="13">
    <source>
        <dbReference type="HAMAP-Rule" id="MF_01249"/>
    </source>
</evidence>
<feature type="active site" evidence="13">
    <location>
        <position position="163"/>
    </location>
</feature>
<dbReference type="InterPro" id="IPR003755">
    <property type="entry name" value="HPr(Ser)_kin/Pase"/>
</dbReference>
<accession>A0A2M7S4K9</accession>
<dbReference type="CDD" id="cd01918">
    <property type="entry name" value="HprK_C"/>
    <property type="match status" value="1"/>
</dbReference>
<evidence type="ECO:0000256" key="2">
    <source>
        <dbReference type="ARBA" id="ARBA00001946"/>
    </source>
</evidence>
<evidence type="ECO:0000256" key="7">
    <source>
        <dbReference type="ARBA" id="ARBA00022741"/>
    </source>
</evidence>
<dbReference type="GO" id="GO:0004712">
    <property type="term" value="F:protein serine/threonine/tyrosine kinase activity"/>
    <property type="evidence" value="ECO:0007669"/>
    <property type="project" value="UniProtKB-UniRule"/>
</dbReference>
<dbReference type="HAMAP" id="MF_01249">
    <property type="entry name" value="HPr_kinase"/>
    <property type="match status" value="1"/>
</dbReference>
<feature type="binding site" evidence="13">
    <location>
        <begin position="157"/>
        <end position="164"/>
    </location>
    <ligand>
        <name>ATP</name>
        <dbReference type="ChEBI" id="CHEBI:30616"/>
    </ligand>
</feature>
<evidence type="ECO:0000313" key="17">
    <source>
        <dbReference type="Proteomes" id="UP000229307"/>
    </source>
</evidence>
<dbReference type="Pfam" id="PF02603">
    <property type="entry name" value="Hpr_kinase_N"/>
    <property type="match status" value="1"/>
</dbReference>
<comment type="function">
    <text evidence="13">Catalyzes the ATP- as well as the pyrophosphate-dependent phosphorylation of a specific serine residue in HPr, a phosphocarrier protein of the phosphoenolpyruvate-dependent sugar phosphotransferase system (PTS). HprK/P also catalyzes the pyrophosphate-producing, inorganic phosphate-dependent dephosphorylation (phosphorolysis) of seryl-phosphorylated HPr (P-Ser-HPr).</text>
</comment>
<evidence type="ECO:0000256" key="8">
    <source>
        <dbReference type="ARBA" id="ARBA00022777"/>
    </source>
</evidence>
<keyword evidence="5 13" id="KW-0808">Transferase</keyword>
<keyword evidence="11 13" id="KW-0511">Multifunctional enzyme</keyword>
<dbReference type="SUPFAM" id="SSF75138">
    <property type="entry name" value="HprK N-terminal domain-like"/>
    <property type="match status" value="1"/>
</dbReference>
<feature type="active site" evidence="13">
    <location>
        <position position="142"/>
    </location>
</feature>